<dbReference type="Gene3D" id="3.40.50.1000">
    <property type="entry name" value="HAD superfamily/HAD-like"/>
    <property type="match status" value="1"/>
</dbReference>
<dbReference type="InterPro" id="IPR041492">
    <property type="entry name" value="HAD_2"/>
</dbReference>
<comment type="caution">
    <text evidence="5">The sequence shown here is derived from an EMBL/GenBank/DDBJ whole genome shotgun (WGS) entry which is preliminary data.</text>
</comment>
<keyword evidence="2" id="KW-0378">Hydrolase</keyword>
<dbReference type="SUPFAM" id="SSF56784">
    <property type="entry name" value="HAD-like"/>
    <property type="match status" value="1"/>
</dbReference>
<dbReference type="PANTHER" id="PTHR43434:SF23">
    <property type="entry name" value="PHOSPHOGLYCOLATE PHOSPHATASE"/>
    <property type="match status" value="1"/>
</dbReference>
<dbReference type="Proteomes" id="UP000252707">
    <property type="component" value="Unassembled WGS sequence"/>
</dbReference>
<keyword evidence="6" id="KW-1185">Reference proteome</keyword>
<evidence type="ECO:0000256" key="1">
    <source>
        <dbReference type="ARBA" id="ARBA00022723"/>
    </source>
</evidence>
<evidence type="ECO:0000256" key="3">
    <source>
        <dbReference type="ARBA" id="ARBA00022842"/>
    </source>
</evidence>
<keyword evidence="1" id="KW-0479">Metal-binding</keyword>
<dbReference type="SFLD" id="SFLDS00003">
    <property type="entry name" value="Haloacid_Dehalogenase"/>
    <property type="match status" value="1"/>
</dbReference>
<dbReference type="AlphaFoldDB" id="A0A369CHY7"/>
<sequence>MSVAAAAAGRRQPVRAVLFDLDGTLLDTAPDLAWALNRTLEWAGRAPLPFATIRPWVSHGARSLITHGFGIDDAHPDFPRYRGHLLDAYQAHLAVETRLFPGMEALLAALEAADIAWGVVTNKPAYLTDPLMGALGLDRRAACVVSGDTTPHSKPHPEPLLHACRLTGRPCSASLYVGDAARDIEAGLAAGMRTLVALFGYLGTGDDPGAWGAHGLVETPAGILHWIQRETDAVAL</sequence>
<evidence type="ECO:0000256" key="2">
    <source>
        <dbReference type="ARBA" id="ARBA00022801"/>
    </source>
</evidence>
<keyword evidence="4" id="KW-0119">Carbohydrate metabolism</keyword>
<evidence type="ECO:0000313" key="5">
    <source>
        <dbReference type="EMBL" id="RCX33539.1"/>
    </source>
</evidence>
<dbReference type="InterPro" id="IPR050155">
    <property type="entry name" value="HAD-like_hydrolase_sf"/>
</dbReference>
<reference evidence="5 6" key="1">
    <citation type="submission" date="2018-07" db="EMBL/GenBank/DDBJ databases">
        <title>Genomic Encyclopedia of Type Strains, Phase IV (KMG-IV): sequencing the most valuable type-strain genomes for metagenomic binning, comparative biology and taxonomic classification.</title>
        <authorList>
            <person name="Goeker M."/>
        </authorList>
    </citation>
    <scope>NUCLEOTIDE SEQUENCE [LARGE SCALE GENOMIC DNA]</scope>
    <source>
        <strain evidence="5 6">DSM 26407</strain>
    </source>
</reference>
<accession>A0A369CHY7</accession>
<keyword evidence="3" id="KW-0460">Magnesium</keyword>
<dbReference type="InterPro" id="IPR023198">
    <property type="entry name" value="PGP-like_dom2"/>
</dbReference>
<dbReference type="SFLD" id="SFLDG01129">
    <property type="entry name" value="C1.5:_HAD__Beta-PGM__Phosphata"/>
    <property type="match status" value="1"/>
</dbReference>
<dbReference type="InterPro" id="IPR006439">
    <property type="entry name" value="HAD-SF_hydro_IA"/>
</dbReference>
<dbReference type="RefSeq" id="WP_114278365.1">
    <property type="nucleotide sequence ID" value="NZ_QPJY01000001.1"/>
</dbReference>
<evidence type="ECO:0000313" key="6">
    <source>
        <dbReference type="Proteomes" id="UP000252707"/>
    </source>
</evidence>
<dbReference type="OrthoDB" id="9776368at2"/>
<dbReference type="GO" id="GO:0046872">
    <property type="term" value="F:metal ion binding"/>
    <property type="evidence" value="ECO:0007669"/>
    <property type="project" value="UniProtKB-KW"/>
</dbReference>
<dbReference type="NCBIfam" id="TIGR01509">
    <property type="entry name" value="HAD-SF-IA-v3"/>
    <property type="match status" value="1"/>
</dbReference>
<dbReference type="Gene3D" id="1.10.150.240">
    <property type="entry name" value="Putative phosphatase, domain 2"/>
    <property type="match status" value="1"/>
</dbReference>
<dbReference type="NCBIfam" id="TIGR01549">
    <property type="entry name" value="HAD-SF-IA-v1"/>
    <property type="match status" value="1"/>
</dbReference>
<evidence type="ECO:0000256" key="4">
    <source>
        <dbReference type="ARBA" id="ARBA00023277"/>
    </source>
</evidence>
<dbReference type="Pfam" id="PF13419">
    <property type="entry name" value="HAD_2"/>
    <property type="match status" value="1"/>
</dbReference>
<organism evidence="5 6">
    <name type="scientific">Thioalbus denitrificans</name>
    <dbReference type="NCBI Taxonomy" id="547122"/>
    <lineage>
        <taxon>Bacteria</taxon>
        <taxon>Pseudomonadati</taxon>
        <taxon>Pseudomonadota</taxon>
        <taxon>Gammaproteobacteria</taxon>
        <taxon>Chromatiales</taxon>
        <taxon>Ectothiorhodospiraceae</taxon>
        <taxon>Thioalbus</taxon>
    </lineage>
</organism>
<dbReference type="GO" id="GO:0006281">
    <property type="term" value="P:DNA repair"/>
    <property type="evidence" value="ECO:0007669"/>
    <property type="project" value="TreeGrafter"/>
</dbReference>
<name>A0A369CHY7_9GAMM</name>
<proteinExistence type="predicted"/>
<protein>
    <submittedName>
        <fullName evidence="5">Phosphoglycolate phosphatase</fullName>
    </submittedName>
</protein>
<dbReference type="GO" id="GO:0008967">
    <property type="term" value="F:phosphoglycolate phosphatase activity"/>
    <property type="evidence" value="ECO:0007669"/>
    <property type="project" value="TreeGrafter"/>
</dbReference>
<dbReference type="EMBL" id="QPJY01000001">
    <property type="protein sequence ID" value="RCX33539.1"/>
    <property type="molecule type" value="Genomic_DNA"/>
</dbReference>
<dbReference type="InterPro" id="IPR036412">
    <property type="entry name" value="HAD-like_sf"/>
</dbReference>
<dbReference type="GO" id="GO:0005829">
    <property type="term" value="C:cytosol"/>
    <property type="evidence" value="ECO:0007669"/>
    <property type="project" value="TreeGrafter"/>
</dbReference>
<gene>
    <name evidence="5" type="ORF">DFQ59_101844</name>
</gene>
<dbReference type="PANTHER" id="PTHR43434">
    <property type="entry name" value="PHOSPHOGLYCOLATE PHOSPHATASE"/>
    <property type="match status" value="1"/>
</dbReference>
<dbReference type="InterPro" id="IPR023214">
    <property type="entry name" value="HAD_sf"/>
</dbReference>